<dbReference type="Proteomes" id="UP000535954">
    <property type="component" value="Unassembled WGS sequence"/>
</dbReference>
<accession>A0A7Y1M804</accession>
<feature type="transmembrane region" description="Helical" evidence="1">
    <location>
        <begin position="12"/>
        <end position="33"/>
    </location>
</feature>
<sequence length="146" mass="16239">MKSMRVTPTQLFLISTVMLSYITASGIWLIHFAPSLIGSSSEFEVVAGFFGVSVWLIASACLALSVIGLPATSRAPTDSMHIDDRVKMAANAKRYEWLRDRNRVTDIDTALCVARDDTVFFGHDLDMNVDDEMRLARLEELHPCAD</sequence>
<keyword evidence="1" id="KW-0812">Transmembrane</keyword>
<keyword evidence="1" id="KW-0472">Membrane</keyword>
<evidence type="ECO:0000313" key="3">
    <source>
        <dbReference type="Proteomes" id="UP000535954"/>
    </source>
</evidence>
<evidence type="ECO:0000256" key="1">
    <source>
        <dbReference type="SAM" id="Phobius"/>
    </source>
</evidence>
<organism evidence="2 3">
    <name type="scientific">Pseudomonas lactis</name>
    <dbReference type="NCBI Taxonomy" id="1615674"/>
    <lineage>
        <taxon>Bacteria</taxon>
        <taxon>Pseudomonadati</taxon>
        <taxon>Pseudomonadota</taxon>
        <taxon>Gammaproteobacteria</taxon>
        <taxon>Pseudomonadales</taxon>
        <taxon>Pseudomonadaceae</taxon>
        <taxon>Pseudomonas</taxon>
    </lineage>
</organism>
<protein>
    <submittedName>
        <fullName evidence="2">Uncharacterized protein</fullName>
    </submittedName>
</protein>
<dbReference type="EMBL" id="JAAQYH010000020">
    <property type="protein sequence ID" value="NNA76722.1"/>
    <property type="molecule type" value="Genomic_DNA"/>
</dbReference>
<gene>
    <name evidence="2" type="ORF">HBO13_29245</name>
</gene>
<keyword evidence="1" id="KW-1133">Transmembrane helix</keyword>
<dbReference type="AlphaFoldDB" id="A0A7Y1M804"/>
<feature type="transmembrane region" description="Helical" evidence="1">
    <location>
        <begin position="45"/>
        <end position="71"/>
    </location>
</feature>
<reference evidence="2 3" key="1">
    <citation type="journal article" date="2020" name="Front. Microbiol.">
        <title>Genetic Organization of the aprX-lipA2 Operon Affects the Proteolytic Potential of Pseudomonas Species in Milk.</title>
        <authorList>
            <person name="Maier C."/>
            <person name="Huptas C."/>
            <person name="von Neubeck M."/>
            <person name="Scherer S."/>
            <person name="Wenning M."/>
            <person name="Lucking G."/>
        </authorList>
    </citation>
    <scope>NUCLEOTIDE SEQUENCE [LARGE SCALE GENOMIC DNA]</scope>
    <source>
        <strain evidence="2 3">WS 5405</strain>
    </source>
</reference>
<evidence type="ECO:0000313" key="2">
    <source>
        <dbReference type="EMBL" id="NNA76722.1"/>
    </source>
</evidence>
<dbReference type="RefSeq" id="WP_169900474.1">
    <property type="nucleotide sequence ID" value="NZ_JAAQYH010000020.1"/>
</dbReference>
<proteinExistence type="predicted"/>
<comment type="caution">
    <text evidence="2">The sequence shown here is derived from an EMBL/GenBank/DDBJ whole genome shotgun (WGS) entry which is preliminary data.</text>
</comment>
<name>A0A7Y1M804_9PSED</name>